<dbReference type="InterPro" id="IPR014710">
    <property type="entry name" value="RmlC-like_jellyroll"/>
</dbReference>
<proteinExistence type="predicted"/>
<dbReference type="Gene3D" id="2.60.120.10">
    <property type="entry name" value="Jelly Rolls"/>
    <property type="match status" value="1"/>
</dbReference>
<dbReference type="InterPro" id="IPR011051">
    <property type="entry name" value="RmlC_Cupin_sf"/>
</dbReference>
<dbReference type="Pfam" id="PF06172">
    <property type="entry name" value="Cupin_5"/>
    <property type="match status" value="1"/>
</dbReference>
<protein>
    <submittedName>
        <fullName evidence="2">Cupin domain-containing protein</fullName>
    </submittedName>
</protein>
<dbReference type="InterPro" id="IPR039935">
    <property type="entry name" value="YML079W-like"/>
</dbReference>
<name>A0A9D2GVQ3_9BACT</name>
<sequence>MQAKIDEADFLIKKLELTPHIEGGYYKRYYQSKNIITREDNIKRKAGSAIYYLLKKGEFSAWHSILSDEIWHYYQGGLLKIYEIKKDGSLIEHLLGNSLINNKASYSIVIESGSIFAAQLIEGDYILTGCSLHPEFSFDDFILYSKDDMLSKYPKYSSIIQQFYLNI</sequence>
<dbReference type="CDD" id="cd06121">
    <property type="entry name" value="cupin_YML079wp"/>
    <property type="match status" value="1"/>
</dbReference>
<dbReference type="PANTHER" id="PTHR33387:SF3">
    <property type="entry name" value="DUF985 DOMAIN-CONTAINING PROTEIN"/>
    <property type="match status" value="1"/>
</dbReference>
<dbReference type="Proteomes" id="UP000824176">
    <property type="component" value="Unassembled WGS sequence"/>
</dbReference>
<reference evidence="2" key="2">
    <citation type="submission" date="2021-04" db="EMBL/GenBank/DDBJ databases">
        <authorList>
            <person name="Gilroy R."/>
        </authorList>
    </citation>
    <scope>NUCLEOTIDE SEQUENCE</scope>
    <source>
        <strain evidence="2">ChiW4-1371</strain>
    </source>
</reference>
<accession>A0A9D2GVQ3</accession>
<gene>
    <name evidence="2" type="ORF">H9804_08105</name>
</gene>
<evidence type="ECO:0000259" key="1">
    <source>
        <dbReference type="Pfam" id="PF06172"/>
    </source>
</evidence>
<dbReference type="PANTHER" id="PTHR33387">
    <property type="entry name" value="RMLC-LIKE JELLY ROLL FOLD PROTEIN"/>
    <property type="match status" value="1"/>
</dbReference>
<dbReference type="EMBL" id="DXAQ01000123">
    <property type="protein sequence ID" value="HIZ89895.1"/>
    <property type="molecule type" value="Genomic_DNA"/>
</dbReference>
<evidence type="ECO:0000313" key="2">
    <source>
        <dbReference type="EMBL" id="HIZ89895.1"/>
    </source>
</evidence>
<feature type="domain" description="DUF985" evidence="1">
    <location>
        <begin position="11"/>
        <end position="143"/>
    </location>
</feature>
<comment type="caution">
    <text evidence="2">The sequence shown here is derived from an EMBL/GenBank/DDBJ whole genome shotgun (WGS) entry which is preliminary data.</text>
</comment>
<dbReference type="AlphaFoldDB" id="A0A9D2GVQ3"/>
<reference evidence="2" key="1">
    <citation type="journal article" date="2021" name="PeerJ">
        <title>Extensive microbial diversity within the chicken gut microbiome revealed by metagenomics and culture.</title>
        <authorList>
            <person name="Gilroy R."/>
            <person name="Ravi A."/>
            <person name="Getino M."/>
            <person name="Pursley I."/>
            <person name="Horton D.L."/>
            <person name="Alikhan N.F."/>
            <person name="Baker D."/>
            <person name="Gharbi K."/>
            <person name="Hall N."/>
            <person name="Watson M."/>
            <person name="Adriaenssens E.M."/>
            <person name="Foster-Nyarko E."/>
            <person name="Jarju S."/>
            <person name="Secka A."/>
            <person name="Antonio M."/>
            <person name="Oren A."/>
            <person name="Chaudhuri R.R."/>
            <person name="La Ragione R."/>
            <person name="Hildebrand F."/>
            <person name="Pallen M.J."/>
        </authorList>
    </citation>
    <scope>NUCLEOTIDE SEQUENCE</scope>
    <source>
        <strain evidence="2">ChiW4-1371</strain>
    </source>
</reference>
<dbReference type="InterPro" id="IPR009327">
    <property type="entry name" value="Cupin_DUF985"/>
</dbReference>
<dbReference type="SUPFAM" id="SSF51182">
    <property type="entry name" value="RmlC-like cupins"/>
    <property type="match status" value="1"/>
</dbReference>
<organism evidence="2 3">
    <name type="scientific">Candidatus Mucispirillum faecigallinarum</name>
    <dbReference type="NCBI Taxonomy" id="2838699"/>
    <lineage>
        <taxon>Bacteria</taxon>
        <taxon>Pseudomonadati</taxon>
        <taxon>Deferribacterota</taxon>
        <taxon>Deferribacteres</taxon>
        <taxon>Deferribacterales</taxon>
        <taxon>Mucispirillaceae</taxon>
        <taxon>Mucispirillum</taxon>
    </lineage>
</organism>
<evidence type="ECO:0000313" key="3">
    <source>
        <dbReference type="Proteomes" id="UP000824176"/>
    </source>
</evidence>